<feature type="compositionally biased region" description="Polar residues" evidence="10">
    <location>
        <begin position="785"/>
        <end position="802"/>
    </location>
</feature>
<dbReference type="Pfam" id="PF00069">
    <property type="entry name" value="Pkinase"/>
    <property type="match status" value="1"/>
</dbReference>
<dbReference type="STRING" id="1071380.I2H3C1"/>
<dbReference type="PROSITE" id="PS00107">
    <property type="entry name" value="PROTEIN_KINASE_ATP"/>
    <property type="match status" value="1"/>
</dbReference>
<dbReference type="PROSITE" id="PS50011">
    <property type="entry name" value="PROTEIN_KINASE_DOM"/>
    <property type="match status" value="1"/>
</dbReference>
<evidence type="ECO:0000256" key="7">
    <source>
        <dbReference type="ARBA" id="ARBA00047899"/>
    </source>
</evidence>
<evidence type="ECO:0000256" key="8">
    <source>
        <dbReference type="ARBA" id="ARBA00048679"/>
    </source>
</evidence>
<evidence type="ECO:0000256" key="4">
    <source>
        <dbReference type="ARBA" id="ARBA00022741"/>
    </source>
</evidence>
<evidence type="ECO:0000313" key="13">
    <source>
        <dbReference type="Proteomes" id="UP000002866"/>
    </source>
</evidence>
<feature type="region of interest" description="Disordered" evidence="10">
    <location>
        <begin position="42"/>
        <end position="114"/>
    </location>
</feature>
<dbReference type="OMA" id="FIMELCC"/>
<feature type="compositionally biased region" description="Polar residues" evidence="10">
    <location>
        <begin position="97"/>
        <end position="114"/>
    </location>
</feature>
<dbReference type="FunFam" id="1.10.510.10:FF:000949">
    <property type="entry name" value="Serine/threonine-protein kinase PTK1/STK1"/>
    <property type="match status" value="1"/>
</dbReference>
<dbReference type="InParanoid" id="I2H3C1"/>
<keyword evidence="5" id="KW-0418">Kinase</keyword>
<reference evidence="12 13" key="1">
    <citation type="journal article" date="2011" name="Proc. Natl. Acad. Sci. U.S.A.">
        <title>Evolutionary erosion of yeast sex chromosomes by mating-type switching accidents.</title>
        <authorList>
            <person name="Gordon J.L."/>
            <person name="Armisen D."/>
            <person name="Proux-Wera E."/>
            <person name="Oheigeartaigh S.S."/>
            <person name="Byrne K.P."/>
            <person name="Wolfe K.H."/>
        </authorList>
    </citation>
    <scope>NUCLEOTIDE SEQUENCE [LARGE SCALE GENOMIC DNA]</scope>
    <source>
        <strain evidence="13">ATCC 34711 / CBS 6284 / DSM 70876 / NBRC 10599 / NRRL Y-10934 / UCD 77-7</strain>
    </source>
</reference>
<evidence type="ECO:0000313" key="12">
    <source>
        <dbReference type="EMBL" id="CCH60873.1"/>
    </source>
</evidence>
<comment type="catalytic activity">
    <reaction evidence="8">
        <text>L-seryl-[protein] + ATP = O-phospho-L-seryl-[protein] + ADP + H(+)</text>
        <dbReference type="Rhea" id="RHEA:17989"/>
        <dbReference type="Rhea" id="RHEA-COMP:9863"/>
        <dbReference type="Rhea" id="RHEA-COMP:11604"/>
        <dbReference type="ChEBI" id="CHEBI:15378"/>
        <dbReference type="ChEBI" id="CHEBI:29999"/>
        <dbReference type="ChEBI" id="CHEBI:30616"/>
        <dbReference type="ChEBI" id="CHEBI:83421"/>
        <dbReference type="ChEBI" id="CHEBI:456216"/>
        <dbReference type="EC" id="2.7.11.1"/>
    </reaction>
</comment>
<accession>I2H3C1</accession>
<sequence>MILPKDKDHSPSPSPSPSSARSLRKIGSKILLTSKSTTDFFSLGKRSQSKKKPLGTPITTPPSANTTYNNHVTPASPISNPTSRTSSQLHSAKRTLSIKSNSNHHPINSIPNFNKKPYSTATSLHSDPPLVYNPYGINSTMKQYSLSSSTNNSTKDFSYYLHDGNSNVRTLPTPVKNPNDFLPDELKQSSIQLFDNFLFDDDKKQLGEGGSSVVQVVRSAYKKKDLYALKKLNLIYNETPEKFYSRCSKEFIIAKRLSHNIHIANTYYLLKLPSATYSTRGWGFIMELCCGDLFQLIERSGWKNVSLSEKYCLFKQIAQGVRFCHQQGIAHRDLKPENVLMTPQGVCKLTDFGISDYFHESPDDLTSNEKTCQGMIGSPPYAPPEVMYYDSKKQYNQELQVPYKPRGLDMYALGIILITMVNNIIPFFESCDKDNRYRNFISCYEDFMRYSNKNFKEAGNYKPGPGSEYPIARNFRGDSDATRVTWRLMDPNPKTRYTMDQLFEDPWFDAIETCVHLDDEISIKFPEIRKSTQADGSVESLIKSGLHVENDDLNHPVRPKLKSMLDVVSKSTQSNASTQSNKSLQSGKSDEQSVNESINSSSGIRGTRPNIKDTDVTEKTDHEKEERDFGNTTMDSGLFTLDEDAQGEVQEMTKDTMQDTIQDSMKDTKDIIQNTMQDTQDTMKDTMQDTKDITENATGTTEDVKDTLKDTKETTTDASVDAKENEKKAETVTATVDANLGLCIPSAATKVISSQNLTSRPSVTSFESNTTTSFNTAKTRMNTNATLNRGGSIKSNSSGLNSTKKKKKRVVHNHMGTVQSYSSPSVSLSNTPLFSSRGM</sequence>
<dbReference type="SUPFAM" id="SSF56112">
    <property type="entry name" value="Protein kinase-like (PK-like)"/>
    <property type="match status" value="1"/>
</dbReference>
<evidence type="ECO:0000256" key="2">
    <source>
        <dbReference type="ARBA" id="ARBA00022527"/>
    </source>
</evidence>
<feature type="compositionally biased region" description="Polar residues" evidence="10">
    <location>
        <begin position="830"/>
        <end position="839"/>
    </location>
</feature>
<evidence type="ECO:0000256" key="9">
    <source>
        <dbReference type="PROSITE-ProRule" id="PRU10141"/>
    </source>
</evidence>
<dbReference type="InterPro" id="IPR017441">
    <property type="entry name" value="Protein_kinase_ATP_BS"/>
</dbReference>
<dbReference type="HOGENOM" id="CLU_009275_1_1_1"/>
<dbReference type="EC" id="2.7.11.1" evidence="1"/>
<evidence type="ECO:0000256" key="5">
    <source>
        <dbReference type="ARBA" id="ARBA00022777"/>
    </source>
</evidence>
<keyword evidence="13" id="KW-1185">Reference proteome</keyword>
<name>I2H3C1_HENB6</name>
<dbReference type="eggNOG" id="KOG0583">
    <property type="taxonomic scope" value="Eukaryota"/>
</dbReference>
<dbReference type="SMART" id="SM00220">
    <property type="entry name" value="S_TKc"/>
    <property type="match status" value="1"/>
</dbReference>
<keyword evidence="3" id="KW-0808">Transferase</keyword>
<dbReference type="Proteomes" id="UP000002866">
    <property type="component" value="Chromosome 4"/>
</dbReference>
<feature type="compositionally biased region" description="Basic and acidic residues" evidence="10">
    <location>
        <begin position="610"/>
        <end position="629"/>
    </location>
</feature>
<feature type="compositionally biased region" description="Polar residues" evidence="10">
    <location>
        <begin position="57"/>
        <end position="90"/>
    </location>
</feature>
<keyword evidence="6 9" id="KW-0067">ATP-binding</keyword>
<evidence type="ECO:0000256" key="1">
    <source>
        <dbReference type="ARBA" id="ARBA00012513"/>
    </source>
</evidence>
<feature type="domain" description="Protein kinase" evidence="11">
    <location>
        <begin position="200"/>
        <end position="508"/>
    </location>
</feature>
<dbReference type="GO" id="GO:0005524">
    <property type="term" value="F:ATP binding"/>
    <property type="evidence" value="ECO:0007669"/>
    <property type="project" value="UniProtKB-UniRule"/>
</dbReference>
<dbReference type="Gene3D" id="1.10.510.10">
    <property type="entry name" value="Transferase(Phosphotransferase) domain 1"/>
    <property type="match status" value="1"/>
</dbReference>
<dbReference type="RefSeq" id="XP_004180392.1">
    <property type="nucleotide sequence ID" value="XM_004180344.1"/>
</dbReference>
<proteinExistence type="predicted"/>
<feature type="region of interest" description="Disordered" evidence="10">
    <location>
        <begin position="1"/>
        <end position="29"/>
    </location>
</feature>
<dbReference type="GeneID" id="14495909"/>
<feature type="compositionally biased region" description="Low complexity" evidence="10">
    <location>
        <begin position="820"/>
        <end position="829"/>
    </location>
</feature>
<feature type="compositionally biased region" description="Basic residues" evidence="10">
    <location>
        <begin position="803"/>
        <end position="812"/>
    </location>
</feature>
<feature type="region of interest" description="Disordered" evidence="10">
    <location>
        <begin position="785"/>
        <end position="839"/>
    </location>
</feature>
<evidence type="ECO:0000256" key="10">
    <source>
        <dbReference type="SAM" id="MobiDB-lite"/>
    </source>
</evidence>
<feature type="compositionally biased region" description="Polar residues" evidence="10">
    <location>
        <begin position="569"/>
        <end position="604"/>
    </location>
</feature>
<organism evidence="12 13">
    <name type="scientific">Henningerozyma blattae (strain ATCC 34711 / CBS 6284 / DSM 70876 / NBRC 10599 / NRRL Y-10934 / UCD 77-7)</name>
    <name type="common">Yeast</name>
    <name type="synonym">Tetrapisispora blattae</name>
    <dbReference type="NCBI Taxonomy" id="1071380"/>
    <lineage>
        <taxon>Eukaryota</taxon>
        <taxon>Fungi</taxon>
        <taxon>Dikarya</taxon>
        <taxon>Ascomycota</taxon>
        <taxon>Saccharomycotina</taxon>
        <taxon>Saccharomycetes</taxon>
        <taxon>Saccharomycetales</taxon>
        <taxon>Saccharomycetaceae</taxon>
        <taxon>Henningerozyma</taxon>
    </lineage>
</organism>
<feature type="compositionally biased region" description="Basic and acidic residues" evidence="10">
    <location>
        <begin position="1"/>
        <end position="10"/>
    </location>
</feature>
<evidence type="ECO:0000259" key="11">
    <source>
        <dbReference type="PROSITE" id="PS50011"/>
    </source>
</evidence>
<feature type="region of interest" description="Disordered" evidence="10">
    <location>
        <begin position="566"/>
        <end position="638"/>
    </location>
</feature>
<dbReference type="KEGG" id="tbl:TBLA_0D03740"/>
<comment type="catalytic activity">
    <reaction evidence="7">
        <text>L-threonyl-[protein] + ATP = O-phospho-L-threonyl-[protein] + ADP + H(+)</text>
        <dbReference type="Rhea" id="RHEA:46608"/>
        <dbReference type="Rhea" id="RHEA-COMP:11060"/>
        <dbReference type="Rhea" id="RHEA-COMP:11605"/>
        <dbReference type="ChEBI" id="CHEBI:15378"/>
        <dbReference type="ChEBI" id="CHEBI:30013"/>
        <dbReference type="ChEBI" id="CHEBI:30616"/>
        <dbReference type="ChEBI" id="CHEBI:61977"/>
        <dbReference type="ChEBI" id="CHEBI:456216"/>
        <dbReference type="EC" id="2.7.11.1"/>
    </reaction>
</comment>
<protein>
    <recommendedName>
        <fullName evidence="1">non-specific serine/threonine protein kinase</fullName>
        <ecNumber evidence="1">2.7.11.1</ecNumber>
    </recommendedName>
</protein>
<keyword evidence="2" id="KW-0723">Serine/threonine-protein kinase</keyword>
<gene>
    <name evidence="12" type="primary">TBLA0D03740</name>
    <name evidence="12" type="ORF">TBLA_0D03740</name>
</gene>
<dbReference type="PANTHER" id="PTHR44167">
    <property type="entry name" value="OVARIAN-SPECIFIC SERINE/THREONINE-PROTEIN KINASE LOK-RELATED"/>
    <property type="match status" value="1"/>
</dbReference>
<dbReference type="InterPro" id="IPR011009">
    <property type="entry name" value="Kinase-like_dom_sf"/>
</dbReference>
<dbReference type="InterPro" id="IPR000719">
    <property type="entry name" value="Prot_kinase_dom"/>
</dbReference>
<dbReference type="GO" id="GO:0004674">
    <property type="term" value="F:protein serine/threonine kinase activity"/>
    <property type="evidence" value="ECO:0007669"/>
    <property type="project" value="UniProtKB-KW"/>
</dbReference>
<dbReference type="AlphaFoldDB" id="I2H3C1"/>
<evidence type="ECO:0000256" key="6">
    <source>
        <dbReference type="ARBA" id="ARBA00022840"/>
    </source>
</evidence>
<keyword evidence="4 9" id="KW-0547">Nucleotide-binding</keyword>
<dbReference type="EMBL" id="HE806319">
    <property type="protein sequence ID" value="CCH60873.1"/>
    <property type="molecule type" value="Genomic_DNA"/>
</dbReference>
<feature type="binding site" evidence="9">
    <location>
        <position position="230"/>
    </location>
    <ligand>
        <name>ATP</name>
        <dbReference type="ChEBI" id="CHEBI:30616"/>
    </ligand>
</feature>
<dbReference type="PROSITE" id="PS00108">
    <property type="entry name" value="PROTEIN_KINASE_ST"/>
    <property type="match status" value="1"/>
</dbReference>
<dbReference type="InterPro" id="IPR008271">
    <property type="entry name" value="Ser/Thr_kinase_AS"/>
</dbReference>
<evidence type="ECO:0000256" key="3">
    <source>
        <dbReference type="ARBA" id="ARBA00022679"/>
    </source>
</evidence>
<dbReference type="OrthoDB" id="4062651at2759"/>
<dbReference type="PANTHER" id="PTHR44167:SF24">
    <property type="entry name" value="SERINE_THREONINE-PROTEIN KINASE CHK2"/>
    <property type="match status" value="1"/>
</dbReference>